<dbReference type="OrthoDB" id="8478320at2"/>
<gene>
    <name evidence="4" type="ORF">SAMN06295998_103168</name>
</gene>
<evidence type="ECO:0000313" key="5">
    <source>
        <dbReference type="Proteomes" id="UP000192330"/>
    </source>
</evidence>
<name>A0A1W2AQH9_9RHOB</name>
<proteinExistence type="predicted"/>
<dbReference type="InterPro" id="IPR013766">
    <property type="entry name" value="Thioredoxin_domain"/>
</dbReference>
<feature type="signal peptide" evidence="2">
    <location>
        <begin position="1"/>
        <end position="29"/>
    </location>
</feature>
<dbReference type="Pfam" id="PF13462">
    <property type="entry name" value="Thioredoxin_4"/>
    <property type="match status" value="1"/>
</dbReference>
<dbReference type="STRING" id="1387277.SAMN06295998_103168"/>
<accession>A0A1W2AQH9</accession>
<evidence type="ECO:0000256" key="2">
    <source>
        <dbReference type="SAM" id="SignalP"/>
    </source>
</evidence>
<dbReference type="SUPFAM" id="SSF52833">
    <property type="entry name" value="Thioredoxin-like"/>
    <property type="match status" value="1"/>
</dbReference>
<dbReference type="Proteomes" id="UP000192330">
    <property type="component" value="Unassembled WGS sequence"/>
</dbReference>
<dbReference type="RefSeq" id="WP_084351520.1">
    <property type="nucleotide sequence ID" value="NZ_FWYD01000003.1"/>
</dbReference>
<protein>
    <submittedName>
        <fullName evidence="4">Thioredoxin</fullName>
    </submittedName>
</protein>
<sequence>MTRILSTAAAALFLATAGLVAVLPATARAQTAAEDPQIEIVEMVQGAENAPVTVMEYASFTCPHCANFHEGPYKQLKADYIDTGKVKFVFREVYFDKYGVWASMIARCAGPEKFFGITELMFKGQSEWARAGGDGAIAGELRKIGLLAGIENDALDACLNDAGKLRALVAWYQENATADDVSSTPTLFINGEKHPNMNYAELSALLDEALAE</sequence>
<feature type="chain" id="PRO_5013275208" evidence="2">
    <location>
        <begin position="30"/>
        <end position="212"/>
    </location>
</feature>
<dbReference type="PROSITE" id="PS51352">
    <property type="entry name" value="THIOREDOXIN_2"/>
    <property type="match status" value="1"/>
</dbReference>
<keyword evidence="2" id="KW-0732">Signal</keyword>
<keyword evidence="5" id="KW-1185">Reference proteome</keyword>
<evidence type="ECO:0000259" key="3">
    <source>
        <dbReference type="PROSITE" id="PS51352"/>
    </source>
</evidence>
<evidence type="ECO:0000313" key="4">
    <source>
        <dbReference type="EMBL" id="SMC62468.1"/>
    </source>
</evidence>
<dbReference type="InterPro" id="IPR036249">
    <property type="entry name" value="Thioredoxin-like_sf"/>
</dbReference>
<dbReference type="Gene3D" id="3.40.30.10">
    <property type="entry name" value="Glutaredoxin"/>
    <property type="match status" value="1"/>
</dbReference>
<dbReference type="InterPro" id="IPR012336">
    <property type="entry name" value="Thioredoxin-like_fold"/>
</dbReference>
<comment type="function">
    <text evidence="1">May be required for disulfide bond formation in some proteins.</text>
</comment>
<organism evidence="4 5">
    <name type="scientific">Primorskyibacter flagellatus</name>
    <dbReference type="NCBI Taxonomy" id="1387277"/>
    <lineage>
        <taxon>Bacteria</taxon>
        <taxon>Pseudomonadati</taxon>
        <taxon>Pseudomonadota</taxon>
        <taxon>Alphaproteobacteria</taxon>
        <taxon>Rhodobacterales</taxon>
        <taxon>Roseobacteraceae</taxon>
        <taxon>Primorskyibacter</taxon>
    </lineage>
</organism>
<evidence type="ECO:0000256" key="1">
    <source>
        <dbReference type="ARBA" id="ARBA00003565"/>
    </source>
</evidence>
<dbReference type="EMBL" id="FWYD01000003">
    <property type="protein sequence ID" value="SMC62468.1"/>
    <property type="molecule type" value="Genomic_DNA"/>
</dbReference>
<feature type="domain" description="Thioredoxin" evidence="3">
    <location>
        <begin position="19"/>
        <end position="211"/>
    </location>
</feature>
<dbReference type="AlphaFoldDB" id="A0A1W2AQH9"/>
<reference evidence="4 5" key="1">
    <citation type="submission" date="2017-04" db="EMBL/GenBank/DDBJ databases">
        <authorList>
            <person name="Afonso C.L."/>
            <person name="Miller P.J."/>
            <person name="Scott M.A."/>
            <person name="Spackman E."/>
            <person name="Goraichik I."/>
            <person name="Dimitrov K.M."/>
            <person name="Suarez D.L."/>
            <person name="Swayne D.E."/>
        </authorList>
    </citation>
    <scope>NUCLEOTIDE SEQUENCE [LARGE SCALE GENOMIC DNA]</scope>
    <source>
        <strain evidence="4 5">CGMCC 1.12644</strain>
    </source>
</reference>